<dbReference type="PANTHER" id="PTHR35368:SF1">
    <property type="entry name" value="HYDROPEROXIDE REDUCTASE"/>
    <property type="match status" value="1"/>
</dbReference>
<dbReference type="Proteomes" id="UP001142325">
    <property type="component" value="Unassembled WGS sequence"/>
</dbReference>
<dbReference type="AlphaFoldDB" id="A0A9W6HRL5"/>
<keyword evidence="2" id="KW-1185">Reference proteome</keyword>
<sequence>MTQLLDPPTALPTISDDERAARLNAAGAAWSERIAASPANAQLKTRVSGRAVGSVATEIRAGAHRFLVDEPAGLAGDDAAPSPVEYALGALVSCQVVVFRLYAQALGLTIDELEITAEGDLDVRKIFGIDESVRAGFQGVRVSVEITGPNTPEEYENLRQIVDAHCPVLDIFENPVPTTGALV</sequence>
<dbReference type="EMBL" id="BSET01000001">
    <property type="protein sequence ID" value="GLK01602.1"/>
    <property type="molecule type" value="Genomic_DNA"/>
</dbReference>
<comment type="caution">
    <text evidence="1">The sequence shown here is derived from an EMBL/GenBank/DDBJ whole genome shotgun (WGS) entry which is preliminary data.</text>
</comment>
<gene>
    <name evidence="1" type="ORF">GCM10017596_13170</name>
</gene>
<reference evidence="1" key="2">
    <citation type="submission" date="2023-01" db="EMBL/GenBank/DDBJ databases">
        <authorList>
            <person name="Sun Q."/>
            <person name="Evtushenko L."/>
        </authorList>
    </citation>
    <scope>NUCLEOTIDE SEQUENCE</scope>
    <source>
        <strain evidence="1">VKM Ac-1958</strain>
    </source>
</reference>
<dbReference type="InterPro" id="IPR015946">
    <property type="entry name" value="KH_dom-like_a/b"/>
</dbReference>
<name>A0A9W6HRL5_9MICO</name>
<reference evidence="1" key="1">
    <citation type="journal article" date="2014" name="Int. J. Syst. Evol. Microbiol.">
        <title>Complete genome sequence of Corynebacterium casei LMG S-19264T (=DSM 44701T), isolated from a smear-ripened cheese.</title>
        <authorList>
            <consortium name="US DOE Joint Genome Institute (JGI-PGF)"/>
            <person name="Walter F."/>
            <person name="Albersmeier A."/>
            <person name="Kalinowski J."/>
            <person name="Ruckert C."/>
        </authorList>
    </citation>
    <scope>NUCLEOTIDE SEQUENCE</scope>
    <source>
        <strain evidence="1">VKM Ac-1958</strain>
    </source>
</reference>
<accession>A0A9W6HRL5</accession>
<proteinExistence type="predicted"/>
<dbReference type="RefSeq" id="WP_204939239.1">
    <property type="nucleotide sequence ID" value="NZ_BAAAUM010000001.1"/>
</dbReference>
<protein>
    <recommendedName>
        <fullName evidence="3">OsmC-like protein</fullName>
    </recommendedName>
</protein>
<dbReference type="InterPro" id="IPR052924">
    <property type="entry name" value="OsmC/Ohr_hydroprdx_reductase"/>
</dbReference>
<evidence type="ECO:0000313" key="1">
    <source>
        <dbReference type="EMBL" id="GLK01602.1"/>
    </source>
</evidence>
<dbReference type="InterPro" id="IPR036102">
    <property type="entry name" value="OsmC/Ohrsf"/>
</dbReference>
<dbReference type="Gene3D" id="3.30.300.20">
    <property type="match status" value="1"/>
</dbReference>
<dbReference type="InterPro" id="IPR003718">
    <property type="entry name" value="OsmC/Ohr_fam"/>
</dbReference>
<organism evidence="1 2">
    <name type="scientific">Microbacterium keratanolyticum</name>
    <dbReference type="NCBI Taxonomy" id="67574"/>
    <lineage>
        <taxon>Bacteria</taxon>
        <taxon>Bacillati</taxon>
        <taxon>Actinomycetota</taxon>
        <taxon>Actinomycetes</taxon>
        <taxon>Micrococcales</taxon>
        <taxon>Microbacteriaceae</taxon>
        <taxon>Microbacterium</taxon>
    </lineage>
</organism>
<dbReference type="Pfam" id="PF02566">
    <property type="entry name" value="OsmC"/>
    <property type="match status" value="1"/>
</dbReference>
<evidence type="ECO:0000313" key="2">
    <source>
        <dbReference type="Proteomes" id="UP001142325"/>
    </source>
</evidence>
<evidence type="ECO:0008006" key="3">
    <source>
        <dbReference type="Google" id="ProtNLM"/>
    </source>
</evidence>
<dbReference type="PANTHER" id="PTHR35368">
    <property type="entry name" value="HYDROPEROXIDE REDUCTASE"/>
    <property type="match status" value="1"/>
</dbReference>
<dbReference type="SUPFAM" id="SSF82784">
    <property type="entry name" value="OsmC-like"/>
    <property type="match status" value="1"/>
</dbReference>